<evidence type="ECO:0000256" key="4">
    <source>
        <dbReference type="SAM" id="Phobius"/>
    </source>
</evidence>
<dbReference type="Pfam" id="PF00515">
    <property type="entry name" value="TPR_1"/>
    <property type="match status" value="1"/>
</dbReference>
<accession>A0A1F5PL92</accession>
<dbReference type="Pfam" id="PF14559">
    <property type="entry name" value="TPR_19"/>
    <property type="match status" value="1"/>
</dbReference>
<sequence length="283" mass="32632">MVIFAAIVFIVSLLTIMGLFLFRFSQVLQRPLVKVRLTSAVEQPTRLRTYFRSKLKVMGQSLWHFVLEAKDLKPATAKTIQTQYQKVKSVFRIRIRSSEQEPLWLPEAQELTVKTGERLNPEETYLEAIKKNPTDKQAYESLGRHYLQVKNFTEAAQTYEYLIKLDPARDIYFSNLGLSYYSLGEFPKAVQCYEKALAINSKIPTRWINLALCFLALDETVRAIKALSQAITLDKLNTNYLTLLADAYIKIGNQVRAEEVLEQILAVEPTNKFAREKLMKLKI</sequence>
<dbReference type="Proteomes" id="UP000177682">
    <property type="component" value="Unassembled WGS sequence"/>
</dbReference>
<feature type="transmembrane region" description="Helical" evidence="4">
    <location>
        <begin position="6"/>
        <end position="24"/>
    </location>
</feature>
<dbReference type="PANTHER" id="PTHR44943">
    <property type="entry name" value="CELLULOSE SYNTHASE OPERON PROTEIN C"/>
    <property type="match status" value="1"/>
</dbReference>
<dbReference type="EMBL" id="MFEY01000004">
    <property type="protein sequence ID" value="OGE90676.1"/>
    <property type="molecule type" value="Genomic_DNA"/>
</dbReference>
<feature type="repeat" description="TPR" evidence="3">
    <location>
        <begin position="170"/>
        <end position="203"/>
    </location>
</feature>
<organism evidence="5 6">
    <name type="scientific">Candidatus Doudnabacteria bacterium RIFCSPHIGHO2_12_FULL_48_16</name>
    <dbReference type="NCBI Taxonomy" id="1817838"/>
    <lineage>
        <taxon>Bacteria</taxon>
        <taxon>Candidatus Doudnaibacteriota</taxon>
    </lineage>
</organism>
<comment type="caution">
    <text evidence="5">The sequence shown here is derived from an EMBL/GenBank/DDBJ whole genome shotgun (WGS) entry which is preliminary data.</text>
</comment>
<keyword evidence="2 3" id="KW-0802">TPR repeat</keyword>
<keyword evidence="4" id="KW-0472">Membrane</keyword>
<proteinExistence type="predicted"/>
<name>A0A1F5PL92_9BACT</name>
<dbReference type="SUPFAM" id="SSF48452">
    <property type="entry name" value="TPR-like"/>
    <property type="match status" value="1"/>
</dbReference>
<keyword evidence="4" id="KW-1133">Transmembrane helix</keyword>
<reference evidence="5 6" key="1">
    <citation type="journal article" date="2016" name="Nat. Commun.">
        <title>Thousands of microbial genomes shed light on interconnected biogeochemical processes in an aquifer system.</title>
        <authorList>
            <person name="Anantharaman K."/>
            <person name="Brown C.T."/>
            <person name="Hug L.A."/>
            <person name="Sharon I."/>
            <person name="Castelle C.J."/>
            <person name="Probst A.J."/>
            <person name="Thomas B.C."/>
            <person name="Singh A."/>
            <person name="Wilkins M.J."/>
            <person name="Karaoz U."/>
            <person name="Brodie E.L."/>
            <person name="Williams K.H."/>
            <person name="Hubbard S.S."/>
            <person name="Banfield J.F."/>
        </authorList>
    </citation>
    <scope>NUCLEOTIDE SEQUENCE [LARGE SCALE GENOMIC DNA]</scope>
</reference>
<dbReference type="InterPro" id="IPR051685">
    <property type="entry name" value="Ycf3/AcsC/BcsC/TPR_MFPF"/>
</dbReference>
<evidence type="ECO:0000256" key="1">
    <source>
        <dbReference type="ARBA" id="ARBA00022737"/>
    </source>
</evidence>
<keyword evidence="1" id="KW-0677">Repeat</keyword>
<dbReference type="SMART" id="SM00028">
    <property type="entry name" value="TPR"/>
    <property type="match status" value="4"/>
</dbReference>
<dbReference type="AlphaFoldDB" id="A0A1F5PL92"/>
<dbReference type="Pfam" id="PF13432">
    <property type="entry name" value="TPR_16"/>
    <property type="match status" value="1"/>
</dbReference>
<gene>
    <name evidence="5" type="ORF">A3E29_00920</name>
</gene>
<evidence type="ECO:0000256" key="3">
    <source>
        <dbReference type="PROSITE-ProRule" id="PRU00339"/>
    </source>
</evidence>
<feature type="repeat" description="TPR" evidence="3">
    <location>
        <begin position="238"/>
        <end position="271"/>
    </location>
</feature>
<keyword evidence="4" id="KW-0812">Transmembrane</keyword>
<dbReference type="InterPro" id="IPR019734">
    <property type="entry name" value="TPR_rpt"/>
</dbReference>
<evidence type="ECO:0000313" key="5">
    <source>
        <dbReference type="EMBL" id="OGE90676.1"/>
    </source>
</evidence>
<evidence type="ECO:0000256" key="2">
    <source>
        <dbReference type="ARBA" id="ARBA00022803"/>
    </source>
</evidence>
<evidence type="ECO:0000313" key="6">
    <source>
        <dbReference type="Proteomes" id="UP000177682"/>
    </source>
</evidence>
<protein>
    <submittedName>
        <fullName evidence="5">Uncharacterized protein</fullName>
    </submittedName>
</protein>
<dbReference type="Gene3D" id="1.25.40.10">
    <property type="entry name" value="Tetratricopeptide repeat domain"/>
    <property type="match status" value="1"/>
</dbReference>
<feature type="repeat" description="TPR" evidence="3">
    <location>
        <begin position="136"/>
        <end position="169"/>
    </location>
</feature>
<dbReference type="PROSITE" id="PS50005">
    <property type="entry name" value="TPR"/>
    <property type="match status" value="3"/>
</dbReference>
<dbReference type="PANTHER" id="PTHR44943:SF8">
    <property type="entry name" value="TPR REPEAT-CONTAINING PROTEIN MJ0263"/>
    <property type="match status" value="1"/>
</dbReference>
<dbReference type="InterPro" id="IPR011990">
    <property type="entry name" value="TPR-like_helical_dom_sf"/>
</dbReference>